<dbReference type="SMART" id="SM00385">
    <property type="entry name" value="CYCLIN"/>
    <property type="match status" value="1"/>
</dbReference>
<dbReference type="FunCoup" id="Q758Z3">
    <property type="interactions" value="255"/>
</dbReference>
<dbReference type="GO" id="GO:0005634">
    <property type="term" value="C:nucleus"/>
    <property type="evidence" value="ECO:0000318"/>
    <property type="project" value="GO_Central"/>
</dbReference>
<organism evidence="8 9">
    <name type="scientific">Eremothecium gossypii (strain ATCC 10895 / CBS 109.51 / FGSC 9923 / NRRL Y-1056)</name>
    <name type="common">Yeast</name>
    <name type="synonym">Ashbya gossypii</name>
    <dbReference type="NCBI Taxonomy" id="284811"/>
    <lineage>
        <taxon>Eukaryota</taxon>
        <taxon>Fungi</taxon>
        <taxon>Dikarya</taxon>
        <taxon>Ascomycota</taxon>
        <taxon>Saccharomycotina</taxon>
        <taxon>Saccharomycetes</taxon>
        <taxon>Saccharomycetales</taxon>
        <taxon>Saccharomycetaceae</taxon>
        <taxon>Eremothecium</taxon>
    </lineage>
</organism>
<reference evidence="8 9" key="1">
    <citation type="journal article" date="2004" name="Science">
        <title>The Ashbya gossypii genome as a tool for mapping the ancient Saccharomyces cerevisiae genome.</title>
        <authorList>
            <person name="Dietrich F.S."/>
            <person name="Voegeli S."/>
            <person name="Brachat S."/>
            <person name="Lerch A."/>
            <person name="Gates K."/>
            <person name="Steiner S."/>
            <person name="Mohr C."/>
            <person name="Pohlmann R."/>
            <person name="Luedi P."/>
            <person name="Choi S."/>
            <person name="Wing R.A."/>
            <person name="Flavier A."/>
            <person name="Gaffney T.D."/>
            <person name="Philippsen P."/>
        </authorList>
    </citation>
    <scope>NUCLEOTIDE SEQUENCE [LARGE SCALE GENOMIC DNA]</scope>
    <source>
        <strain evidence="9">ATCC 10895 / CBS 109.51 / FGSC 9923 / NRRL Y-1056</strain>
    </source>
</reference>
<evidence type="ECO:0000313" key="8">
    <source>
        <dbReference type="EMBL" id="AAS52304.2"/>
    </source>
</evidence>
<dbReference type="SUPFAM" id="SSF47954">
    <property type="entry name" value="Cyclin-like"/>
    <property type="match status" value="1"/>
</dbReference>
<name>Q758Z3_EREGS</name>
<proteinExistence type="inferred from homology"/>
<dbReference type="GO" id="GO:0051301">
    <property type="term" value="P:cell division"/>
    <property type="evidence" value="ECO:0007669"/>
    <property type="project" value="UniProtKB-KW"/>
</dbReference>
<evidence type="ECO:0000256" key="1">
    <source>
        <dbReference type="ARBA" id="ARBA00008742"/>
    </source>
</evidence>
<dbReference type="HOGENOM" id="CLU_033561_2_0_1"/>
<dbReference type="FunFam" id="1.10.472.10:FF:000010">
    <property type="entry name" value="G1/S-specific cyclin Cln1"/>
    <property type="match status" value="1"/>
</dbReference>
<feature type="domain" description="Cyclin-like" evidence="7">
    <location>
        <begin position="86"/>
        <end position="169"/>
    </location>
</feature>
<dbReference type="InterPro" id="IPR048258">
    <property type="entry name" value="Cyclins_cyclin-box"/>
</dbReference>
<dbReference type="GeneID" id="4620645"/>
<dbReference type="GO" id="GO:0016538">
    <property type="term" value="F:cyclin-dependent protein serine/threonine kinase regulator activity"/>
    <property type="evidence" value="ECO:0000318"/>
    <property type="project" value="GO_Central"/>
</dbReference>
<dbReference type="Proteomes" id="UP000000591">
    <property type="component" value="Chromosome IV"/>
</dbReference>
<dbReference type="KEGG" id="ago:AGOS_ADR384W"/>
<dbReference type="eggNOG" id="KOG0653">
    <property type="taxonomic scope" value="Eukaryota"/>
</dbReference>
<dbReference type="RefSeq" id="NP_984480.2">
    <property type="nucleotide sequence ID" value="NM_209833.2"/>
</dbReference>
<comment type="similarity">
    <text evidence="1 5">Belongs to the cyclin family.</text>
</comment>
<evidence type="ECO:0000256" key="4">
    <source>
        <dbReference type="ARBA" id="ARBA00023306"/>
    </source>
</evidence>
<dbReference type="PROSITE" id="PS00292">
    <property type="entry name" value="CYCLINS"/>
    <property type="match status" value="1"/>
</dbReference>
<dbReference type="AlphaFoldDB" id="Q758Z3"/>
<evidence type="ECO:0000256" key="3">
    <source>
        <dbReference type="ARBA" id="ARBA00023127"/>
    </source>
</evidence>
<sequence>MDSTKLSCDKVSLLQLASIRRSVWDSKASHPRLIHMEMVAHQSACQEYSIEILKHLIDLENQTRSSWTSFQSQPELTVEMRTLIFDFIMSCHTRLGLSSSTLFLCYNIIDRYCSKIIVKSPTYQLLGLTALWLASKFADKKPRIPSLQSLCCHQHTKQQFKEMELHILKSLNWSVCSAPSHDSFVDILLKTKIANLSFKRLNLNDLKYGATILCELSCFDPALNYNYNSSAIALASVTVITCALRLAELSEFIDCRRCTTDKNLIVICNQLLCLLACEDNFPSSFNLKYASEGGTLHSNPIMARLFAYYRRLADEKKRSWRDAGTRVGSPCAGSAPASAAGGSPDIRIGGDTPPGSVPPSALGPLAPHMPTIKTFVPPTPTTPSNSSRTQLSLCAKPHTLPAPVSVAASARAKGTAHQHTPPVQNPAHLLHTAQSKRAASAMDLEFFDMDHALVKKLR</sequence>
<dbReference type="GO" id="GO:0000307">
    <property type="term" value="C:cyclin-dependent protein kinase holoenzyme complex"/>
    <property type="evidence" value="ECO:0000318"/>
    <property type="project" value="GO_Central"/>
</dbReference>
<dbReference type="EMBL" id="AE016817">
    <property type="protein sequence ID" value="AAS52304.2"/>
    <property type="molecule type" value="Genomic_DNA"/>
</dbReference>
<dbReference type="GO" id="GO:0051726">
    <property type="term" value="P:regulation of cell cycle"/>
    <property type="evidence" value="ECO:0007669"/>
    <property type="project" value="UniProtKB-ARBA"/>
</dbReference>
<gene>
    <name evidence="8" type="ORF">AGOS_ADR384W</name>
</gene>
<dbReference type="CDD" id="cd20559">
    <property type="entry name" value="CYCLIN_ScCLN_like"/>
    <property type="match status" value="1"/>
</dbReference>
<evidence type="ECO:0000256" key="2">
    <source>
        <dbReference type="ARBA" id="ARBA00022618"/>
    </source>
</evidence>
<keyword evidence="4" id="KW-0131">Cell cycle</keyword>
<evidence type="ECO:0000256" key="6">
    <source>
        <dbReference type="SAM" id="MobiDB-lite"/>
    </source>
</evidence>
<dbReference type="PANTHER" id="PTHR10177">
    <property type="entry name" value="CYCLINS"/>
    <property type="match status" value="1"/>
</dbReference>
<dbReference type="Gene3D" id="1.10.472.10">
    <property type="entry name" value="Cyclin-like"/>
    <property type="match status" value="2"/>
</dbReference>
<dbReference type="InterPro" id="IPR006671">
    <property type="entry name" value="Cyclin_N"/>
</dbReference>
<dbReference type="OrthoDB" id="5590282at2759"/>
<accession>Q758Z3</accession>
<keyword evidence="2" id="KW-0132">Cell division</keyword>
<dbReference type="OMA" id="LEYELMI"/>
<dbReference type="STRING" id="284811.Q758Z3"/>
<evidence type="ECO:0000259" key="7">
    <source>
        <dbReference type="SMART" id="SM00385"/>
    </source>
</evidence>
<dbReference type="Pfam" id="PF00134">
    <property type="entry name" value="Cyclin_N"/>
    <property type="match status" value="1"/>
</dbReference>
<feature type="region of interest" description="Disordered" evidence="6">
    <location>
        <begin position="319"/>
        <end position="390"/>
    </location>
</feature>
<dbReference type="InterPro" id="IPR036915">
    <property type="entry name" value="Cyclin-like_sf"/>
</dbReference>
<evidence type="ECO:0000256" key="5">
    <source>
        <dbReference type="RuleBase" id="RU000383"/>
    </source>
</evidence>
<dbReference type="GO" id="GO:0000082">
    <property type="term" value="P:G1/S transition of mitotic cell cycle"/>
    <property type="evidence" value="ECO:0000318"/>
    <property type="project" value="GO_Central"/>
</dbReference>
<dbReference type="InterPro" id="IPR039361">
    <property type="entry name" value="Cyclin"/>
</dbReference>
<reference evidence="9" key="2">
    <citation type="journal article" date="2013" name="G3 (Bethesda)">
        <title>Genomes of Ashbya fungi isolated from insects reveal four mating-type loci, numerous translocations, lack of transposons, and distinct gene duplications.</title>
        <authorList>
            <person name="Dietrich F.S."/>
            <person name="Voegeli S."/>
            <person name="Kuo S."/>
            <person name="Philippsen P."/>
        </authorList>
    </citation>
    <scope>GENOME REANNOTATION</scope>
    <source>
        <strain evidence="9">ATCC 10895 / CBS 109.51 / FGSC 9923 / NRRL Y-1056</strain>
    </source>
</reference>
<evidence type="ECO:0000313" key="9">
    <source>
        <dbReference type="Proteomes" id="UP000000591"/>
    </source>
</evidence>
<keyword evidence="3 5" id="KW-0195">Cyclin</keyword>
<dbReference type="GO" id="GO:0005737">
    <property type="term" value="C:cytoplasm"/>
    <property type="evidence" value="ECO:0000318"/>
    <property type="project" value="GO_Central"/>
</dbReference>
<protein>
    <submittedName>
        <fullName evidence="8">ADR384Wp</fullName>
    </submittedName>
</protein>
<dbReference type="InterPro" id="IPR013763">
    <property type="entry name" value="Cyclin-like_dom"/>
</dbReference>
<feature type="compositionally biased region" description="Low complexity" evidence="6">
    <location>
        <begin position="328"/>
        <end position="344"/>
    </location>
</feature>
<keyword evidence="9" id="KW-1185">Reference proteome</keyword>
<dbReference type="InParanoid" id="Q758Z3"/>